<dbReference type="CDD" id="cd04660">
    <property type="entry name" value="nsLTP_like"/>
    <property type="match status" value="1"/>
</dbReference>
<evidence type="ECO:0000313" key="2">
    <source>
        <dbReference type="EMBL" id="KAE9617962.1"/>
    </source>
</evidence>
<dbReference type="InterPro" id="IPR039265">
    <property type="entry name" value="DIR1-like"/>
</dbReference>
<accession>A0A6A4QX10</accession>
<dbReference type="InterPro" id="IPR016140">
    <property type="entry name" value="Bifunc_inhib/LTP/seed_store"/>
</dbReference>
<dbReference type="PANTHER" id="PTHR33122">
    <property type="entry name" value="LIPID BINDING PROTEIN-RELATED"/>
    <property type="match status" value="1"/>
</dbReference>
<dbReference type="SUPFAM" id="SSF47699">
    <property type="entry name" value="Bifunctional inhibitor/lipid-transfer protein/seed storage 2S albumin"/>
    <property type="match status" value="1"/>
</dbReference>
<dbReference type="PANTHER" id="PTHR33122:SF60">
    <property type="entry name" value="LIPID-TRANSFER PROTEIN DIR1-RELATED"/>
    <property type="match status" value="1"/>
</dbReference>
<sequence length="103" mass="10984">MEAKWVSLQLIMVIVLIASSMLNVSKSMSICNMDEDGFNACKPSVTEPNPIDPSPKCCKAITGADLNCLCSYKNSPQLPLLGIDPILATSLPAKCKLTPPSNC</sequence>
<evidence type="ECO:0000259" key="1">
    <source>
        <dbReference type="Pfam" id="PF14368"/>
    </source>
</evidence>
<dbReference type="Pfam" id="PF14368">
    <property type="entry name" value="LTP_2"/>
    <property type="match status" value="1"/>
</dbReference>
<protein>
    <submittedName>
        <fullName evidence="2">Putative bifunctional inhibitor/plant lipid transfer protein/seed storage helical</fullName>
    </submittedName>
</protein>
<dbReference type="EMBL" id="WOCE01000003">
    <property type="protein sequence ID" value="KAE9617962.1"/>
    <property type="molecule type" value="Genomic_DNA"/>
</dbReference>
<dbReference type="InterPro" id="IPR036312">
    <property type="entry name" value="Bifun_inhib/LTP/seed_sf"/>
</dbReference>
<reference evidence="3" key="1">
    <citation type="journal article" date="2020" name="Nat. Commun.">
        <title>Genome sequence of the cluster root forming white lupin.</title>
        <authorList>
            <person name="Hufnagel B."/>
            <person name="Marques A."/>
            <person name="Soriano A."/>
            <person name="Marques L."/>
            <person name="Divol F."/>
            <person name="Doumas P."/>
            <person name="Sallet E."/>
            <person name="Mancinotti D."/>
            <person name="Carrere S."/>
            <person name="Marande W."/>
            <person name="Arribat S."/>
            <person name="Keller J."/>
            <person name="Huneau C."/>
            <person name="Blein T."/>
            <person name="Aime D."/>
            <person name="Laguerre M."/>
            <person name="Taylor J."/>
            <person name="Schubert V."/>
            <person name="Nelson M."/>
            <person name="Geu-Flores F."/>
            <person name="Crespi M."/>
            <person name="Gallardo-Guerrero K."/>
            <person name="Delaux P.-M."/>
            <person name="Salse J."/>
            <person name="Berges H."/>
            <person name="Guyot R."/>
            <person name="Gouzy J."/>
            <person name="Peret B."/>
        </authorList>
    </citation>
    <scope>NUCLEOTIDE SEQUENCE [LARGE SCALE GENOMIC DNA]</scope>
    <source>
        <strain evidence="3">cv. Amiga</strain>
    </source>
</reference>
<dbReference type="InterPro" id="IPR044741">
    <property type="entry name" value="NsLTP-like"/>
</dbReference>
<name>A0A6A4QX10_LUPAL</name>
<feature type="domain" description="Bifunctional inhibitor/plant lipid transfer protein/seed storage helical" evidence="1">
    <location>
        <begin position="15"/>
        <end position="101"/>
    </location>
</feature>
<gene>
    <name evidence="2" type="ORF">Lalb_Chr03g0041101</name>
</gene>
<dbReference type="GO" id="GO:0009627">
    <property type="term" value="P:systemic acquired resistance"/>
    <property type="evidence" value="ECO:0007669"/>
    <property type="project" value="InterPro"/>
</dbReference>
<organism evidence="2 3">
    <name type="scientific">Lupinus albus</name>
    <name type="common">White lupine</name>
    <name type="synonym">Lupinus termis</name>
    <dbReference type="NCBI Taxonomy" id="3870"/>
    <lineage>
        <taxon>Eukaryota</taxon>
        <taxon>Viridiplantae</taxon>
        <taxon>Streptophyta</taxon>
        <taxon>Embryophyta</taxon>
        <taxon>Tracheophyta</taxon>
        <taxon>Spermatophyta</taxon>
        <taxon>Magnoliopsida</taxon>
        <taxon>eudicotyledons</taxon>
        <taxon>Gunneridae</taxon>
        <taxon>Pentapetalae</taxon>
        <taxon>rosids</taxon>
        <taxon>fabids</taxon>
        <taxon>Fabales</taxon>
        <taxon>Fabaceae</taxon>
        <taxon>Papilionoideae</taxon>
        <taxon>50 kb inversion clade</taxon>
        <taxon>genistoids sensu lato</taxon>
        <taxon>core genistoids</taxon>
        <taxon>Genisteae</taxon>
        <taxon>Lupinus</taxon>
    </lineage>
</organism>
<evidence type="ECO:0000313" key="3">
    <source>
        <dbReference type="Proteomes" id="UP000447434"/>
    </source>
</evidence>
<dbReference type="Proteomes" id="UP000447434">
    <property type="component" value="Chromosome 3"/>
</dbReference>
<comment type="caution">
    <text evidence="2">The sequence shown here is derived from an EMBL/GenBank/DDBJ whole genome shotgun (WGS) entry which is preliminary data.</text>
</comment>
<dbReference type="AlphaFoldDB" id="A0A6A4QX10"/>
<dbReference type="OrthoDB" id="643149at2759"/>
<proteinExistence type="predicted"/>
<keyword evidence="3" id="KW-1185">Reference proteome</keyword>
<dbReference type="GO" id="GO:0005504">
    <property type="term" value="F:fatty acid binding"/>
    <property type="evidence" value="ECO:0007669"/>
    <property type="project" value="InterPro"/>
</dbReference>
<dbReference type="Gene3D" id="1.10.110.10">
    <property type="entry name" value="Plant lipid-transfer and hydrophobic proteins"/>
    <property type="match status" value="1"/>
</dbReference>